<protein>
    <submittedName>
        <fullName evidence="1">Uncharacterized protein</fullName>
    </submittedName>
</protein>
<proteinExistence type="predicted"/>
<reference evidence="1" key="1">
    <citation type="submission" date="2020-05" db="EMBL/GenBank/DDBJ databases">
        <title>Large-scale comparative analyses of tick genomes elucidate their genetic diversity and vector capacities.</title>
        <authorList>
            <person name="Jia N."/>
            <person name="Wang J."/>
            <person name="Shi W."/>
            <person name="Du L."/>
            <person name="Sun Y."/>
            <person name="Zhan W."/>
            <person name="Jiang J."/>
            <person name="Wang Q."/>
            <person name="Zhang B."/>
            <person name="Ji P."/>
            <person name="Sakyi L.B."/>
            <person name="Cui X."/>
            <person name="Yuan T."/>
            <person name="Jiang B."/>
            <person name="Yang W."/>
            <person name="Lam T.T.-Y."/>
            <person name="Chang Q."/>
            <person name="Ding S."/>
            <person name="Wang X."/>
            <person name="Zhu J."/>
            <person name="Ruan X."/>
            <person name="Zhao L."/>
            <person name="Wei J."/>
            <person name="Que T."/>
            <person name="Du C."/>
            <person name="Cheng J."/>
            <person name="Dai P."/>
            <person name="Han X."/>
            <person name="Huang E."/>
            <person name="Gao Y."/>
            <person name="Liu J."/>
            <person name="Shao H."/>
            <person name="Ye R."/>
            <person name="Li L."/>
            <person name="Wei W."/>
            <person name="Wang X."/>
            <person name="Wang C."/>
            <person name="Yang T."/>
            <person name="Huo Q."/>
            <person name="Li W."/>
            <person name="Guo W."/>
            <person name="Chen H."/>
            <person name="Zhou L."/>
            <person name="Ni X."/>
            <person name="Tian J."/>
            <person name="Zhou Y."/>
            <person name="Sheng Y."/>
            <person name="Liu T."/>
            <person name="Pan Y."/>
            <person name="Xia L."/>
            <person name="Li J."/>
            <person name="Zhao F."/>
            <person name="Cao W."/>
        </authorList>
    </citation>
    <scope>NUCLEOTIDE SEQUENCE</scope>
    <source>
        <strain evidence="1">Hyas-2018</strain>
    </source>
</reference>
<name>A0ACB7T6Z4_HYAAI</name>
<evidence type="ECO:0000313" key="1">
    <source>
        <dbReference type="EMBL" id="KAH6941886.1"/>
    </source>
</evidence>
<sequence length="448" mass="50746">MAQDHLGDMSSPARFEISSEASDVAPPTRSRSRHRATPGASPRQDTRPKGNLCAILRAHLKELLYRSHIPGMKVVMGPCVPARRRARWVFMLTVFTALTCWDIVRTVAEFLERPVAIDIELSEMEDGELPLPAITICNLNAMRRSVLCGNDDALKGQQGAEKWKQRLCNGRPMENVWMTEEVLQEAENFTQWVKEVQRGNKTLAMHIGHQREGLFLECNFGDMNCLNDSLLYAIPYGRYGTCYCFNFRHGLTFAPEHRDDVRNGLRMVLDTEIEEYLPLSAEAGFKVMIHEPGVEADYNRNGVHIPPEFASYLRLEKTTLQRLEPPYPEPCRHDWPPGYKEILYTQTSYTRENDVLETLHVADLKRNEELITVAKLIIYLDGEKIEKRKRYAQFPPSSLVTNIGGTMGIYLGLSFLTLFSLADTVATALARTITTLTTVKAAPTGHDC</sequence>
<dbReference type="EMBL" id="CM023491">
    <property type="protein sequence ID" value="KAH6941886.1"/>
    <property type="molecule type" value="Genomic_DNA"/>
</dbReference>
<evidence type="ECO:0000313" key="2">
    <source>
        <dbReference type="Proteomes" id="UP000821845"/>
    </source>
</evidence>
<gene>
    <name evidence="1" type="ORF">HPB50_023695</name>
</gene>
<organism evidence="1 2">
    <name type="scientific">Hyalomma asiaticum</name>
    <name type="common">Tick</name>
    <dbReference type="NCBI Taxonomy" id="266040"/>
    <lineage>
        <taxon>Eukaryota</taxon>
        <taxon>Metazoa</taxon>
        <taxon>Ecdysozoa</taxon>
        <taxon>Arthropoda</taxon>
        <taxon>Chelicerata</taxon>
        <taxon>Arachnida</taxon>
        <taxon>Acari</taxon>
        <taxon>Parasitiformes</taxon>
        <taxon>Ixodida</taxon>
        <taxon>Ixodoidea</taxon>
        <taxon>Ixodidae</taxon>
        <taxon>Hyalomminae</taxon>
        <taxon>Hyalomma</taxon>
    </lineage>
</organism>
<comment type="caution">
    <text evidence="1">The sequence shown here is derived from an EMBL/GenBank/DDBJ whole genome shotgun (WGS) entry which is preliminary data.</text>
</comment>
<accession>A0ACB7T6Z4</accession>
<dbReference type="Proteomes" id="UP000821845">
    <property type="component" value="Chromosome 11"/>
</dbReference>
<keyword evidence="2" id="KW-1185">Reference proteome</keyword>